<name>A0A0A9DYW3_ARUDO</name>
<dbReference type="EMBL" id="GBRH01207030">
    <property type="protein sequence ID" value="JAD90865.1"/>
    <property type="molecule type" value="Transcribed_RNA"/>
</dbReference>
<sequence>MTMRQAAPTLKNLVVQCLEVIALP</sequence>
<reference evidence="1" key="2">
    <citation type="journal article" date="2015" name="Data Brief">
        <title>Shoot transcriptome of the giant reed, Arundo donax.</title>
        <authorList>
            <person name="Barrero R.A."/>
            <person name="Guerrero F.D."/>
            <person name="Moolhuijzen P."/>
            <person name="Goolsby J.A."/>
            <person name="Tidwell J."/>
            <person name="Bellgard S.E."/>
            <person name="Bellgard M.I."/>
        </authorList>
    </citation>
    <scope>NUCLEOTIDE SEQUENCE</scope>
    <source>
        <tissue evidence="1">Shoot tissue taken approximately 20 cm above the soil surface</tissue>
    </source>
</reference>
<proteinExistence type="predicted"/>
<accession>A0A0A9DYW3</accession>
<protein>
    <submittedName>
        <fullName evidence="1">Uncharacterized protein</fullName>
    </submittedName>
</protein>
<reference evidence="1" key="1">
    <citation type="submission" date="2014-09" db="EMBL/GenBank/DDBJ databases">
        <authorList>
            <person name="Magalhaes I.L.F."/>
            <person name="Oliveira U."/>
            <person name="Santos F.R."/>
            <person name="Vidigal T.H.D.A."/>
            <person name="Brescovit A.D."/>
            <person name="Santos A.J."/>
        </authorList>
    </citation>
    <scope>NUCLEOTIDE SEQUENCE</scope>
    <source>
        <tissue evidence="1">Shoot tissue taken approximately 20 cm above the soil surface</tissue>
    </source>
</reference>
<evidence type="ECO:0000313" key="1">
    <source>
        <dbReference type="EMBL" id="JAD90865.1"/>
    </source>
</evidence>
<dbReference type="AlphaFoldDB" id="A0A0A9DYW3"/>
<organism evidence="1">
    <name type="scientific">Arundo donax</name>
    <name type="common">Giant reed</name>
    <name type="synonym">Donax arundinaceus</name>
    <dbReference type="NCBI Taxonomy" id="35708"/>
    <lineage>
        <taxon>Eukaryota</taxon>
        <taxon>Viridiplantae</taxon>
        <taxon>Streptophyta</taxon>
        <taxon>Embryophyta</taxon>
        <taxon>Tracheophyta</taxon>
        <taxon>Spermatophyta</taxon>
        <taxon>Magnoliopsida</taxon>
        <taxon>Liliopsida</taxon>
        <taxon>Poales</taxon>
        <taxon>Poaceae</taxon>
        <taxon>PACMAD clade</taxon>
        <taxon>Arundinoideae</taxon>
        <taxon>Arundineae</taxon>
        <taxon>Arundo</taxon>
    </lineage>
</organism>